<accession>A0A382M251</accession>
<name>A0A382M251_9ZZZZ</name>
<feature type="transmembrane region" description="Helical" evidence="1">
    <location>
        <begin position="29"/>
        <end position="46"/>
    </location>
</feature>
<feature type="non-terminal residue" evidence="2">
    <location>
        <position position="1"/>
    </location>
</feature>
<gene>
    <name evidence="2" type="ORF">METZ01_LOCUS295928</name>
</gene>
<keyword evidence="1" id="KW-0472">Membrane</keyword>
<dbReference type="AlphaFoldDB" id="A0A382M251"/>
<evidence type="ECO:0008006" key="3">
    <source>
        <dbReference type="Google" id="ProtNLM"/>
    </source>
</evidence>
<protein>
    <recommendedName>
        <fullName evidence="3">ABC3 transporter permease protein domain-containing protein</fullName>
    </recommendedName>
</protein>
<reference evidence="2" key="1">
    <citation type="submission" date="2018-05" db="EMBL/GenBank/DDBJ databases">
        <authorList>
            <person name="Lanie J.A."/>
            <person name="Ng W.-L."/>
            <person name="Kazmierczak K.M."/>
            <person name="Andrzejewski T.M."/>
            <person name="Davidsen T.M."/>
            <person name="Wayne K.J."/>
            <person name="Tettelin H."/>
            <person name="Glass J.I."/>
            <person name="Rusch D."/>
            <person name="Podicherti R."/>
            <person name="Tsui H.-C.T."/>
            <person name="Winkler M.E."/>
        </authorList>
    </citation>
    <scope>NUCLEOTIDE SEQUENCE</scope>
</reference>
<sequence length="63" mass="7041">IQNNFKLITVPEDVYFMDFIPIDVNAPDILLISVLASLASVFAALWPTFRSGQIQPADALKYE</sequence>
<evidence type="ECO:0000256" key="1">
    <source>
        <dbReference type="SAM" id="Phobius"/>
    </source>
</evidence>
<organism evidence="2">
    <name type="scientific">marine metagenome</name>
    <dbReference type="NCBI Taxonomy" id="408172"/>
    <lineage>
        <taxon>unclassified sequences</taxon>
        <taxon>metagenomes</taxon>
        <taxon>ecological metagenomes</taxon>
    </lineage>
</organism>
<evidence type="ECO:0000313" key="2">
    <source>
        <dbReference type="EMBL" id="SVC43074.1"/>
    </source>
</evidence>
<keyword evidence="1" id="KW-1133">Transmembrane helix</keyword>
<dbReference type="EMBL" id="UINC01090809">
    <property type="protein sequence ID" value="SVC43074.1"/>
    <property type="molecule type" value="Genomic_DNA"/>
</dbReference>
<proteinExistence type="predicted"/>
<keyword evidence="1" id="KW-0812">Transmembrane</keyword>